<gene>
    <name evidence="2" type="ORF">CINC_LOCUS7398</name>
</gene>
<evidence type="ECO:0000313" key="3">
    <source>
        <dbReference type="Proteomes" id="UP001154114"/>
    </source>
</evidence>
<dbReference type="Proteomes" id="UP001154114">
    <property type="component" value="Chromosome 23"/>
</dbReference>
<dbReference type="AlphaFoldDB" id="A0A9N8L579"/>
<evidence type="ECO:0000313" key="2">
    <source>
        <dbReference type="EMBL" id="CAD0205094.1"/>
    </source>
</evidence>
<dbReference type="EMBL" id="LR824026">
    <property type="protein sequence ID" value="CAD0205094.1"/>
    <property type="molecule type" value="Genomic_DNA"/>
</dbReference>
<feature type="region of interest" description="Disordered" evidence="1">
    <location>
        <begin position="254"/>
        <end position="283"/>
    </location>
</feature>
<organism evidence="2 3">
    <name type="scientific">Chrysodeixis includens</name>
    <name type="common">Soybean looper</name>
    <name type="synonym">Pseudoplusia includens</name>
    <dbReference type="NCBI Taxonomy" id="689277"/>
    <lineage>
        <taxon>Eukaryota</taxon>
        <taxon>Metazoa</taxon>
        <taxon>Ecdysozoa</taxon>
        <taxon>Arthropoda</taxon>
        <taxon>Hexapoda</taxon>
        <taxon>Insecta</taxon>
        <taxon>Pterygota</taxon>
        <taxon>Neoptera</taxon>
        <taxon>Endopterygota</taxon>
        <taxon>Lepidoptera</taxon>
        <taxon>Glossata</taxon>
        <taxon>Ditrysia</taxon>
        <taxon>Noctuoidea</taxon>
        <taxon>Noctuidae</taxon>
        <taxon>Plusiinae</taxon>
        <taxon>Chrysodeixis</taxon>
    </lineage>
</organism>
<protein>
    <submittedName>
        <fullName evidence="2">Uncharacterized protein</fullName>
    </submittedName>
</protein>
<dbReference type="OrthoDB" id="3643at2759"/>
<accession>A0A9N8L579</accession>
<feature type="region of interest" description="Disordered" evidence="1">
    <location>
        <begin position="593"/>
        <end position="619"/>
    </location>
</feature>
<keyword evidence="3" id="KW-1185">Reference proteome</keyword>
<evidence type="ECO:0000256" key="1">
    <source>
        <dbReference type="SAM" id="MobiDB-lite"/>
    </source>
</evidence>
<feature type="region of interest" description="Disordered" evidence="1">
    <location>
        <begin position="446"/>
        <end position="497"/>
    </location>
</feature>
<reference evidence="2" key="1">
    <citation type="submission" date="2021-12" db="EMBL/GenBank/DDBJ databases">
        <authorList>
            <person name="King R."/>
        </authorList>
    </citation>
    <scope>NUCLEOTIDE SEQUENCE</scope>
</reference>
<feature type="region of interest" description="Disordered" evidence="1">
    <location>
        <begin position="176"/>
        <end position="222"/>
    </location>
</feature>
<feature type="compositionally biased region" description="Low complexity" evidence="1">
    <location>
        <begin position="270"/>
        <end position="280"/>
    </location>
</feature>
<sequence length="619" mass="66190">MPPHSSQPRAGGAPSQSHAVSGRRGLRRKSSHKVGSVGHAGAQVGITEVLTPRLHAAASVSPRAGGRRLQSMLLVDGGDFKEKTHTQVGECVAHCWAYSWHHWSNTEAPMPPHSVSLAQEGAAFKSHAVSGRRGLRRKELTQRWVDVGLLGIQWASLVQHQAPMPPHSVSLAQEGRRLHRSTAVSGRRGLQEERAHTSASVSHSRRRAPPSEVHAVSGRQGTSGRKLTLRWVSVGHAGHASGHHWILTPGSHAAALGGQPSRRRAPPSSPCCSMPPHSVSLTTREEGRPFKSNAVGGRRGLQEERAHTRWEWWATAEHTVGITGPYQAPCRRTRSASRRRGLPSEVHAVEWTAGTSRRKSSHRWVVWATAGHTVRHHWVPTPGSMPPHSVSLAQEGAAFKIHAVSGRRGLQGGRAHTTRWSECAAHCWATVGITGLTSAPCRRLGQPRAGGAPPSSPMLGHHWSNTTGSMPAALGQPRAGRAPPSSPCVGGRRGLQEEGSHKLHAAALGQPREEGAAFKSMLLVDGGDSGEGSHKVGSVEPTAGAHTVGITGAQHQAPCRRTRSASLQEGAAFKIHAVSGRRGLQEEELTQELMRPAQRQGVPGTRNLADNLSDLKAQK</sequence>
<feature type="region of interest" description="Disordered" evidence="1">
    <location>
        <begin position="1"/>
        <end position="39"/>
    </location>
</feature>
<proteinExistence type="predicted"/>
<name>A0A9N8L579_CHRIL</name>
<feature type="compositionally biased region" description="Polar residues" evidence="1">
    <location>
        <begin position="1"/>
        <end position="19"/>
    </location>
</feature>